<evidence type="ECO:0000256" key="8">
    <source>
        <dbReference type="ARBA" id="ARBA00022989"/>
    </source>
</evidence>
<evidence type="ECO:0000313" key="12">
    <source>
        <dbReference type="EMBL" id="PGH13533.1"/>
    </source>
</evidence>
<dbReference type="PANTHER" id="PTHR13050:SF7">
    <property type="entry name" value="VESICLE TRANSPORT PROTEIN USE1"/>
    <property type="match status" value="1"/>
</dbReference>
<evidence type="ECO:0008006" key="14">
    <source>
        <dbReference type="Google" id="ProtNLM"/>
    </source>
</evidence>
<comment type="similarity">
    <text evidence="2">Belongs to the USE1 family.</text>
</comment>
<dbReference type="AlphaFoldDB" id="A0A2B7XXM2"/>
<keyword evidence="9 11" id="KW-0472">Membrane</keyword>
<sequence length="342" mass="37450">MVRKLSEAYSSSSEITTINLTHLLVRLEGNILSPSADLKPIQRSQYHRARVSANLEHARTLLLQLERSLPNIKIQSRKHALQTDLGHKRQQIRVLKERLDEIGAQAEAAAEATDYQDFSSDDDEDILPTPDESTPEAMSPQPTKGSDSAGEEEQHTDETGTESLKHIHPTPTFESTQPAEPHGSSTLRSRHQPPGPFTTIDTAATATGTSLPAPAAPSLFPRSPPTTSDPTSKTGATEASLSASRAEQETLTNSLLSLAGELKASSHTFHTSLESEKSVLTRAVEGLDRNTLGMDAAGKRMGMLRRMSEGRGWWGRILMYLWIFGLWIVAVLIVYVGPKLRF</sequence>
<dbReference type="EMBL" id="PDNA01000103">
    <property type="protein sequence ID" value="PGH13533.1"/>
    <property type="molecule type" value="Genomic_DNA"/>
</dbReference>
<evidence type="ECO:0000256" key="6">
    <source>
        <dbReference type="ARBA" id="ARBA00022892"/>
    </source>
</evidence>
<dbReference type="PANTHER" id="PTHR13050">
    <property type="entry name" value="USE1-LIKE PROTEIN"/>
    <property type="match status" value="1"/>
</dbReference>
<keyword evidence="4 11" id="KW-0812">Transmembrane</keyword>
<reference evidence="12 13" key="1">
    <citation type="submission" date="2017-10" db="EMBL/GenBank/DDBJ databases">
        <title>Comparative genomics in systemic dimorphic fungi from Ajellomycetaceae.</title>
        <authorList>
            <person name="Munoz J.F."/>
            <person name="Mcewen J.G."/>
            <person name="Clay O.K."/>
            <person name="Cuomo C.A."/>
        </authorList>
    </citation>
    <scope>NUCLEOTIDE SEQUENCE [LARGE SCALE GENOMIC DNA]</scope>
    <source>
        <strain evidence="12 13">UAMH7299</strain>
    </source>
</reference>
<comment type="caution">
    <text evidence="12">The sequence shown here is derived from an EMBL/GenBank/DDBJ whole genome shotgun (WGS) entry which is preliminary data.</text>
</comment>
<evidence type="ECO:0000256" key="1">
    <source>
        <dbReference type="ARBA" id="ARBA00004163"/>
    </source>
</evidence>
<proteinExistence type="inferred from homology"/>
<feature type="compositionally biased region" description="Polar residues" evidence="10">
    <location>
        <begin position="233"/>
        <end position="245"/>
    </location>
</feature>
<dbReference type="GO" id="GO:0015031">
    <property type="term" value="P:protein transport"/>
    <property type="evidence" value="ECO:0007669"/>
    <property type="project" value="UniProtKB-KW"/>
</dbReference>
<comment type="subcellular location">
    <subcellularLocation>
        <location evidence="1">Endoplasmic reticulum membrane</location>
        <topology evidence="1">Single-pass type IV membrane protein</topology>
    </subcellularLocation>
</comment>
<dbReference type="GO" id="GO:0031201">
    <property type="term" value="C:SNARE complex"/>
    <property type="evidence" value="ECO:0007669"/>
    <property type="project" value="TreeGrafter"/>
</dbReference>
<dbReference type="GO" id="GO:0005789">
    <property type="term" value="C:endoplasmic reticulum membrane"/>
    <property type="evidence" value="ECO:0007669"/>
    <property type="project" value="UniProtKB-SubCell"/>
</dbReference>
<organism evidence="12 13">
    <name type="scientific">Polytolypa hystricis (strain UAMH7299)</name>
    <dbReference type="NCBI Taxonomy" id="1447883"/>
    <lineage>
        <taxon>Eukaryota</taxon>
        <taxon>Fungi</taxon>
        <taxon>Dikarya</taxon>
        <taxon>Ascomycota</taxon>
        <taxon>Pezizomycotina</taxon>
        <taxon>Eurotiomycetes</taxon>
        <taxon>Eurotiomycetidae</taxon>
        <taxon>Onygenales</taxon>
        <taxon>Onygenales incertae sedis</taxon>
        <taxon>Polytolypa</taxon>
    </lineage>
</organism>
<evidence type="ECO:0000256" key="4">
    <source>
        <dbReference type="ARBA" id="ARBA00022692"/>
    </source>
</evidence>
<dbReference type="GO" id="GO:0005484">
    <property type="term" value="F:SNAP receptor activity"/>
    <property type="evidence" value="ECO:0007669"/>
    <property type="project" value="TreeGrafter"/>
</dbReference>
<gene>
    <name evidence="12" type="ORF">AJ80_06283</name>
</gene>
<dbReference type="OrthoDB" id="3231855at2759"/>
<evidence type="ECO:0000256" key="2">
    <source>
        <dbReference type="ARBA" id="ARBA00007891"/>
    </source>
</evidence>
<dbReference type="InterPro" id="IPR019150">
    <property type="entry name" value="Vesicle_transport_protein_Use1"/>
</dbReference>
<feature type="region of interest" description="Disordered" evidence="10">
    <location>
        <begin position="106"/>
        <end position="245"/>
    </location>
</feature>
<feature type="compositionally biased region" description="Low complexity" evidence="10">
    <location>
        <begin position="198"/>
        <end position="232"/>
    </location>
</feature>
<dbReference type="STRING" id="1447883.A0A2B7XXM2"/>
<name>A0A2B7XXM2_POLH7</name>
<evidence type="ECO:0000256" key="11">
    <source>
        <dbReference type="SAM" id="Phobius"/>
    </source>
</evidence>
<evidence type="ECO:0000256" key="5">
    <source>
        <dbReference type="ARBA" id="ARBA00022824"/>
    </source>
</evidence>
<evidence type="ECO:0000313" key="13">
    <source>
        <dbReference type="Proteomes" id="UP000224634"/>
    </source>
</evidence>
<keyword evidence="5" id="KW-0256">Endoplasmic reticulum</keyword>
<evidence type="ECO:0000256" key="7">
    <source>
        <dbReference type="ARBA" id="ARBA00022927"/>
    </source>
</evidence>
<feature type="compositionally biased region" description="Polar residues" evidence="10">
    <location>
        <begin position="172"/>
        <end position="187"/>
    </location>
</feature>
<dbReference type="GO" id="GO:0006890">
    <property type="term" value="P:retrograde vesicle-mediated transport, Golgi to endoplasmic reticulum"/>
    <property type="evidence" value="ECO:0007669"/>
    <property type="project" value="TreeGrafter"/>
</dbReference>
<keyword evidence="3" id="KW-0813">Transport</keyword>
<protein>
    <recommendedName>
        <fullName evidence="14">Synaptobrevin</fullName>
    </recommendedName>
</protein>
<keyword evidence="6" id="KW-0931">ER-Golgi transport</keyword>
<accession>A0A2B7XXM2</accession>
<keyword evidence="13" id="KW-1185">Reference proteome</keyword>
<evidence type="ECO:0000256" key="10">
    <source>
        <dbReference type="SAM" id="MobiDB-lite"/>
    </source>
</evidence>
<feature type="transmembrane region" description="Helical" evidence="11">
    <location>
        <begin position="313"/>
        <end position="336"/>
    </location>
</feature>
<keyword evidence="7" id="KW-0653">Protein transport</keyword>
<feature type="compositionally biased region" description="Low complexity" evidence="10">
    <location>
        <begin position="106"/>
        <end position="118"/>
    </location>
</feature>
<dbReference type="Proteomes" id="UP000224634">
    <property type="component" value="Unassembled WGS sequence"/>
</dbReference>
<evidence type="ECO:0000256" key="9">
    <source>
        <dbReference type="ARBA" id="ARBA00023136"/>
    </source>
</evidence>
<evidence type="ECO:0000256" key="3">
    <source>
        <dbReference type="ARBA" id="ARBA00022448"/>
    </source>
</evidence>
<keyword evidence="8 11" id="KW-1133">Transmembrane helix</keyword>